<dbReference type="Pfam" id="PF14226">
    <property type="entry name" value="DIOX_N"/>
    <property type="match status" value="1"/>
</dbReference>
<protein>
    <recommendedName>
        <fullName evidence="2">Fe2OG dioxygenase domain-containing protein</fullName>
    </recommendedName>
</protein>
<reference evidence="3" key="1">
    <citation type="submission" date="2015-12" db="EMBL/GenBank/DDBJ databases">
        <title>De novo transcriptome assembly of four potential Pierce s Disease insect vectors from Arizona vineyards.</title>
        <authorList>
            <person name="Tassone E.E."/>
        </authorList>
    </citation>
    <scope>NUCLEOTIDE SEQUENCE</scope>
</reference>
<sequence length="357" mass="41006">MDNRDVDSMLSRNEIPIVDIAHMGPVTTPIRPWLQKAADQLNKSLSNKGLVFIVNHGITEEKLQAVYSTMDKFCSLPDEHKSLYSLNPPDDNQGYIPPNCRLNIETKQKEARHSYSIQNFARKIPEQELPGFQEIVSTLAYEFCRLARLILQIVAVGLDLNPNIFLNAHLKMLKEDNSTTFRMIYYPPLGQNIEPGVTRCREQTDYGTFTLFAQDSEGGLEVQRSGGMWCKVGHLPGAILVNTGDLLEQWTSGKYLALKHRVTVPEHYKTRTRARHSIAFFVHPDDSTVIDPLTFIKSKPVLEMELPKHHLALVTTYHHWQRRLKKSRFIKLLQRLRQHIYNRGSIEATNPELLKEN</sequence>
<dbReference type="Gene3D" id="2.60.120.330">
    <property type="entry name" value="B-lactam Antibiotic, Isopenicillin N Synthase, Chain"/>
    <property type="match status" value="1"/>
</dbReference>
<keyword evidence="1" id="KW-0560">Oxidoreductase</keyword>
<evidence type="ECO:0000313" key="3">
    <source>
        <dbReference type="EMBL" id="JAS27706.1"/>
    </source>
</evidence>
<dbReference type="InterPro" id="IPR027443">
    <property type="entry name" value="IPNS-like_sf"/>
</dbReference>
<dbReference type="InterPro" id="IPR044861">
    <property type="entry name" value="IPNS-like_FE2OG_OXY"/>
</dbReference>
<dbReference type="AlphaFoldDB" id="A0A1B6DPV4"/>
<keyword evidence="1" id="KW-0408">Iron</keyword>
<accession>A0A1B6DPV4</accession>
<dbReference type="Pfam" id="PF03171">
    <property type="entry name" value="2OG-FeII_Oxy"/>
    <property type="match status" value="1"/>
</dbReference>
<name>A0A1B6DPV4_9HEMI</name>
<dbReference type="PROSITE" id="PS51471">
    <property type="entry name" value="FE2OG_OXY"/>
    <property type="match status" value="1"/>
</dbReference>
<proteinExistence type="inferred from homology"/>
<evidence type="ECO:0000256" key="1">
    <source>
        <dbReference type="RuleBase" id="RU003682"/>
    </source>
</evidence>
<gene>
    <name evidence="3" type="ORF">g.34235</name>
</gene>
<dbReference type="EMBL" id="GEDC01009592">
    <property type="protein sequence ID" value="JAS27706.1"/>
    <property type="molecule type" value="Transcribed_RNA"/>
</dbReference>
<dbReference type="SUPFAM" id="SSF51197">
    <property type="entry name" value="Clavaminate synthase-like"/>
    <property type="match status" value="1"/>
</dbReference>
<keyword evidence="1" id="KW-0479">Metal-binding</keyword>
<dbReference type="InterPro" id="IPR005123">
    <property type="entry name" value="Oxoglu/Fe-dep_dioxygenase_dom"/>
</dbReference>
<evidence type="ECO:0000259" key="2">
    <source>
        <dbReference type="PROSITE" id="PS51471"/>
    </source>
</evidence>
<dbReference type="FunFam" id="2.60.120.330:FF:000038">
    <property type="entry name" value="Si:dkey-10o6.2"/>
    <property type="match status" value="1"/>
</dbReference>
<dbReference type="GO" id="GO:0016491">
    <property type="term" value="F:oxidoreductase activity"/>
    <property type="evidence" value="ECO:0007669"/>
    <property type="project" value="UniProtKB-KW"/>
</dbReference>
<feature type="domain" description="Fe2OG dioxygenase" evidence="2">
    <location>
        <begin position="177"/>
        <end position="284"/>
    </location>
</feature>
<comment type="similarity">
    <text evidence="1">Belongs to the iron/ascorbate-dependent oxidoreductase family.</text>
</comment>
<organism evidence="3">
    <name type="scientific">Clastoptera arizonana</name>
    <name type="common">Arizona spittle bug</name>
    <dbReference type="NCBI Taxonomy" id="38151"/>
    <lineage>
        <taxon>Eukaryota</taxon>
        <taxon>Metazoa</taxon>
        <taxon>Ecdysozoa</taxon>
        <taxon>Arthropoda</taxon>
        <taxon>Hexapoda</taxon>
        <taxon>Insecta</taxon>
        <taxon>Pterygota</taxon>
        <taxon>Neoptera</taxon>
        <taxon>Paraneoptera</taxon>
        <taxon>Hemiptera</taxon>
        <taxon>Auchenorrhyncha</taxon>
        <taxon>Cercopoidea</taxon>
        <taxon>Clastopteridae</taxon>
        <taxon>Clastoptera</taxon>
    </lineage>
</organism>
<dbReference type="InterPro" id="IPR050231">
    <property type="entry name" value="Iron_ascorbate_oxido_reductase"/>
</dbReference>
<dbReference type="PANTHER" id="PTHR47990">
    <property type="entry name" value="2-OXOGLUTARATE (2OG) AND FE(II)-DEPENDENT OXYGENASE SUPERFAMILY PROTEIN-RELATED"/>
    <property type="match status" value="1"/>
</dbReference>
<dbReference type="GO" id="GO:0046872">
    <property type="term" value="F:metal ion binding"/>
    <property type="evidence" value="ECO:0007669"/>
    <property type="project" value="UniProtKB-KW"/>
</dbReference>
<dbReference type="InterPro" id="IPR026992">
    <property type="entry name" value="DIOX_N"/>
</dbReference>